<dbReference type="Gramene" id="EME25840">
    <property type="protein sequence ID" value="EME25840"/>
    <property type="gene ID" value="Gasu_65010"/>
</dbReference>
<sequence length="89" mass="10525">MTHLFNELMDERVEKSRRQLQRNKSFLEFAELLKVLFSSLLSYLCSQFVVFTKFKEKAVKTFKPKQSCLPSKTPQLYSRLLGRDNSTMI</sequence>
<dbReference type="Proteomes" id="UP000030680">
    <property type="component" value="Unassembled WGS sequence"/>
</dbReference>
<organism evidence="1 2">
    <name type="scientific">Galdieria sulphuraria</name>
    <name type="common">Red alga</name>
    <dbReference type="NCBI Taxonomy" id="130081"/>
    <lineage>
        <taxon>Eukaryota</taxon>
        <taxon>Rhodophyta</taxon>
        <taxon>Bangiophyceae</taxon>
        <taxon>Galdieriales</taxon>
        <taxon>Galdieriaceae</taxon>
        <taxon>Galdieria</taxon>
    </lineage>
</organism>
<dbReference type="EMBL" id="KB454773">
    <property type="protein sequence ID" value="EME25840.1"/>
    <property type="molecule type" value="Genomic_DNA"/>
</dbReference>
<evidence type="ECO:0000313" key="1">
    <source>
        <dbReference type="EMBL" id="EME25840.1"/>
    </source>
</evidence>
<dbReference type="RefSeq" id="XP_005702360.1">
    <property type="nucleotide sequence ID" value="XM_005702303.1"/>
</dbReference>
<dbReference type="GeneID" id="17084832"/>
<dbReference type="AlphaFoldDB" id="M2WQ06"/>
<proteinExistence type="predicted"/>
<protein>
    <submittedName>
        <fullName evidence="1">Uncharacterized protein</fullName>
    </submittedName>
</protein>
<accession>M2WQ06</accession>
<dbReference type="KEGG" id="gsl:Gasu_65010"/>
<keyword evidence="2" id="KW-1185">Reference proteome</keyword>
<name>M2WQ06_GALSU</name>
<evidence type="ECO:0000313" key="2">
    <source>
        <dbReference type="Proteomes" id="UP000030680"/>
    </source>
</evidence>
<reference evidence="2" key="1">
    <citation type="journal article" date="2013" name="Science">
        <title>Gene transfer from bacteria and archaea facilitated evolution of an extremophilic eukaryote.</title>
        <authorList>
            <person name="Schonknecht G."/>
            <person name="Chen W.H."/>
            <person name="Ternes C.M."/>
            <person name="Barbier G.G."/>
            <person name="Shrestha R.P."/>
            <person name="Stanke M."/>
            <person name="Brautigam A."/>
            <person name="Baker B.J."/>
            <person name="Banfield J.F."/>
            <person name="Garavito R.M."/>
            <person name="Carr K."/>
            <person name="Wilkerson C."/>
            <person name="Rensing S.A."/>
            <person name="Gagneul D."/>
            <person name="Dickenson N.E."/>
            <person name="Oesterhelt C."/>
            <person name="Lercher M.J."/>
            <person name="Weber A.P."/>
        </authorList>
    </citation>
    <scope>NUCLEOTIDE SEQUENCE [LARGE SCALE GENOMIC DNA]</scope>
    <source>
        <strain evidence="2">074W</strain>
    </source>
</reference>
<gene>
    <name evidence="1" type="ORF">Gasu_65010</name>
</gene>